<evidence type="ECO:0000313" key="3">
    <source>
        <dbReference type="Proteomes" id="UP000812961"/>
    </source>
</evidence>
<accession>A0ABS7G9F9</accession>
<feature type="region of interest" description="Disordered" evidence="1">
    <location>
        <begin position="256"/>
        <end position="275"/>
    </location>
</feature>
<evidence type="ECO:0000256" key="1">
    <source>
        <dbReference type="SAM" id="MobiDB-lite"/>
    </source>
</evidence>
<protein>
    <submittedName>
        <fullName evidence="2">Uncharacterized protein</fullName>
    </submittedName>
</protein>
<comment type="caution">
    <text evidence="2">The sequence shown here is derived from an EMBL/GenBank/DDBJ whole genome shotgun (WGS) entry which is preliminary data.</text>
</comment>
<keyword evidence="3" id="KW-1185">Reference proteome</keyword>
<sequence>MSIFEKFRFDTSHPLFQKYLYRNFISLGAVQHIIPDVVKNYVLSPGDKRLLLQNGYLDLEPNITLILDTRYGFLEILDKRDPDNWLWNGHINTDEFLYIGKSPLMINTEDRTYQIYKSQKVLTNNSDLFPYETMKKLLPTSIMGQPLESRDGSLLFRLLEVQMPNNVWIKVNEKSGEVLCSANRSTWFPVWREECTFMDIDLPIHLHREYKHDLPKILRQQLEKDKFFFPLFFRPGIDGNNKLNVEIPHKVNASNQITEHKSQIKTKRPGLDLGL</sequence>
<reference evidence="2 3" key="1">
    <citation type="submission" date="2021-08" db="EMBL/GenBank/DDBJ databases">
        <title>The genome sequence of Chitinophaga sp. B61.</title>
        <authorList>
            <person name="Zhang X."/>
        </authorList>
    </citation>
    <scope>NUCLEOTIDE SEQUENCE [LARGE SCALE GENOMIC DNA]</scope>
    <source>
        <strain evidence="2 3">B61</strain>
    </source>
</reference>
<organism evidence="2 3">
    <name type="scientific">Chitinophaga rhizophila</name>
    <dbReference type="NCBI Taxonomy" id="2866212"/>
    <lineage>
        <taxon>Bacteria</taxon>
        <taxon>Pseudomonadati</taxon>
        <taxon>Bacteroidota</taxon>
        <taxon>Chitinophagia</taxon>
        <taxon>Chitinophagales</taxon>
        <taxon>Chitinophagaceae</taxon>
        <taxon>Chitinophaga</taxon>
    </lineage>
</organism>
<proteinExistence type="predicted"/>
<dbReference type="EMBL" id="JAICCF010000001">
    <property type="protein sequence ID" value="MBW8683429.1"/>
    <property type="molecule type" value="Genomic_DNA"/>
</dbReference>
<gene>
    <name evidence="2" type="ORF">K1Y79_03705</name>
</gene>
<name>A0ABS7G9F9_9BACT</name>
<dbReference type="Proteomes" id="UP000812961">
    <property type="component" value="Unassembled WGS sequence"/>
</dbReference>
<evidence type="ECO:0000313" key="2">
    <source>
        <dbReference type="EMBL" id="MBW8683429.1"/>
    </source>
</evidence>
<dbReference type="RefSeq" id="WP_220248650.1">
    <property type="nucleotide sequence ID" value="NZ_JAICCF010000001.1"/>
</dbReference>